<keyword evidence="2" id="KW-0812">Transmembrane</keyword>
<dbReference type="AlphaFoldDB" id="A0A3N4IR91"/>
<dbReference type="EMBL" id="ML119645">
    <property type="protein sequence ID" value="RPA87947.1"/>
    <property type="molecule type" value="Genomic_DNA"/>
</dbReference>
<evidence type="ECO:0000313" key="3">
    <source>
        <dbReference type="EMBL" id="RPA87947.1"/>
    </source>
</evidence>
<accession>A0A3N4IR91</accession>
<sequence>MDLLRSQLLPTAASVAIFLSYALPKNSDGAPNTCSDASQDAAWVRMLFMALPYLLHILTVLVLPSPPLPITQEELRLLEMMKTFDREQRPVGNQLTQSNDPDADPEPAPAQPSTSPAESFMYLRHTLLSLRPRPFVPLRKISPSMPVFGPVDAVICGALYISTFLVTFLPARQVLKELPEDFKKNSPYSQPVVACYLLFNSAVIVGAVMIWRYGKLEVTVGEPGVQEELR</sequence>
<keyword evidence="2" id="KW-1133">Transmembrane helix</keyword>
<reference evidence="3 4" key="1">
    <citation type="journal article" date="2018" name="Nat. Ecol. Evol.">
        <title>Pezizomycetes genomes reveal the molecular basis of ectomycorrhizal truffle lifestyle.</title>
        <authorList>
            <person name="Murat C."/>
            <person name="Payen T."/>
            <person name="Noel B."/>
            <person name="Kuo A."/>
            <person name="Morin E."/>
            <person name="Chen J."/>
            <person name="Kohler A."/>
            <person name="Krizsan K."/>
            <person name="Balestrini R."/>
            <person name="Da Silva C."/>
            <person name="Montanini B."/>
            <person name="Hainaut M."/>
            <person name="Levati E."/>
            <person name="Barry K.W."/>
            <person name="Belfiori B."/>
            <person name="Cichocki N."/>
            <person name="Clum A."/>
            <person name="Dockter R.B."/>
            <person name="Fauchery L."/>
            <person name="Guy J."/>
            <person name="Iotti M."/>
            <person name="Le Tacon F."/>
            <person name="Lindquist E.A."/>
            <person name="Lipzen A."/>
            <person name="Malagnac F."/>
            <person name="Mello A."/>
            <person name="Molinier V."/>
            <person name="Miyauchi S."/>
            <person name="Poulain J."/>
            <person name="Riccioni C."/>
            <person name="Rubini A."/>
            <person name="Sitrit Y."/>
            <person name="Splivallo R."/>
            <person name="Traeger S."/>
            <person name="Wang M."/>
            <person name="Zifcakova L."/>
            <person name="Wipf D."/>
            <person name="Zambonelli A."/>
            <person name="Paolocci F."/>
            <person name="Nowrousian M."/>
            <person name="Ottonello S."/>
            <person name="Baldrian P."/>
            <person name="Spatafora J.W."/>
            <person name="Henrissat B."/>
            <person name="Nagy L.G."/>
            <person name="Aury J.M."/>
            <person name="Wincker P."/>
            <person name="Grigoriev I.V."/>
            <person name="Bonfante P."/>
            <person name="Martin F.M."/>
        </authorList>
    </citation>
    <scope>NUCLEOTIDE SEQUENCE [LARGE SCALE GENOMIC DNA]</scope>
    <source>
        <strain evidence="3 4">RN42</strain>
    </source>
</reference>
<gene>
    <name evidence="3" type="ORF">BJ508DRAFT_320062</name>
</gene>
<keyword evidence="4" id="KW-1185">Reference proteome</keyword>
<feature type="transmembrane region" description="Helical" evidence="2">
    <location>
        <begin position="43"/>
        <end position="63"/>
    </location>
</feature>
<feature type="transmembrane region" description="Helical" evidence="2">
    <location>
        <begin position="191"/>
        <end position="211"/>
    </location>
</feature>
<feature type="region of interest" description="Disordered" evidence="1">
    <location>
        <begin position="89"/>
        <end position="116"/>
    </location>
</feature>
<evidence type="ECO:0000256" key="2">
    <source>
        <dbReference type="SAM" id="Phobius"/>
    </source>
</evidence>
<name>A0A3N4IR91_ASCIM</name>
<evidence type="ECO:0000256" key="1">
    <source>
        <dbReference type="SAM" id="MobiDB-lite"/>
    </source>
</evidence>
<evidence type="ECO:0000313" key="4">
    <source>
        <dbReference type="Proteomes" id="UP000275078"/>
    </source>
</evidence>
<dbReference type="Proteomes" id="UP000275078">
    <property type="component" value="Unassembled WGS sequence"/>
</dbReference>
<keyword evidence="2" id="KW-0472">Membrane</keyword>
<feature type="transmembrane region" description="Helical" evidence="2">
    <location>
        <begin position="147"/>
        <end position="171"/>
    </location>
</feature>
<proteinExistence type="predicted"/>
<protein>
    <submittedName>
        <fullName evidence="3">Uncharacterized protein</fullName>
    </submittedName>
</protein>
<organism evidence="3 4">
    <name type="scientific">Ascobolus immersus RN42</name>
    <dbReference type="NCBI Taxonomy" id="1160509"/>
    <lineage>
        <taxon>Eukaryota</taxon>
        <taxon>Fungi</taxon>
        <taxon>Dikarya</taxon>
        <taxon>Ascomycota</taxon>
        <taxon>Pezizomycotina</taxon>
        <taxon>Pezizomycetes</taxon>
        <taxon>Pezizales</taxon>
        <taxon>Ascobolaceae</taxon>
        <taxon>Ascobolus</taxon>
    </lineage>
</organism>